<name>A0A0V1I6B1_9BILA</name>
<dbReference type="AlphaFoldDB" id="A0A0V1I6B1"/>
<protein>
    <submittedName>
        <fullName evidence="1">Uncharacterized protein</fullName>
    </submittedName>
</protein>
<evidence type="ECO:0000313" key="1">
    <source>
        <dbReference type="EMBL" id="KRZ18398.1"/>
    </source>
</evidence>
<accession>A0A0V1I6B1</accession>
<organism evidence="1 2">
    <name type="scientific">Trichinella zimbabwensis</name>
    <dbReference type="NCBI Taxonomy" id="268475"/>
    <lineage>
        <taxon>Eukaryota</taxon>
        <taxon>Metazoa</taxon>
        <taxon>Ecdysozoa</taxon>
        <taxon>Nematoda</taxon>
        <taxon>Enoplea</taxon>
        <taxon>Dorylaimia</taxon>
        <taxon>Trichinellida</taxon>
        <taxon>Trichinellidae</taxon>
        <taxon>Trichinella</taxon>
    </lineage>
</organism>
<sequence>MLDKENSLSWFHLCEELQFDGLLLLQDLIAQQKTVADTFIQQMWSGKPLAGDLMRVNKIY</sequence>
<gene>
    <name evidence="1" type="ORF">T11_354</name>
</gene>
<reference evidence="1 2" key="1">
    <citation type="submission" date="2015-01" db="EMBL/GenBank/DDBJ databases">
        <title>Evolution of Trichinella species and genotypes.</title>
        <authorList>
            <person name="Korhonen P.K."/>
            <person name="Edoardo P."/>
            <person name="Giuseppe L.R."/>
            <person name="Gasser R.B."/>
        </authorList>
    </citation>
    <scope>NUCLEOTIDE SEQUENCE [LARGE SCALE GENOMIC DNA]</scope>
    <source>
        <strain evidence="1">ISS1029</strain>
    </source>
</reference>
<keyword evidence="2" id="KW-1185">Reference proteome</keyword>
<comment type="caution">
    <text evidence="1">The sequence shown here is derived from an EMBL/GenBank/DDBJ whole genome shotgun (WGS) entry which is preliminary data.</text>
</comment>
<dbReference type="EMBL" id="JYDP01000003">
    <property type="protein sequence ID" value="KRZ18398.1"/>
    <property type="molecule type" value="Genomic_DNA"/>
</dbReference>
<evidence type="ECO:0000313" key="2">
    <source>
        <dbReference type="Proteomes" id="UP000055024"/>
    </source>
</evidence>
<dbReference type="Proteomes" id="UP000055024">
    <property type="component" value="Unassembled WGS sequence"/>
</dbReference>
<proteinExistence type="predicted"/>